<proteinExistence type="predicted"/>
<evidence type="ECO:0000313" key="9">
    <source>
        <dbReference type="EMBL" id="UXX79961.1"/>
    </source>
</evidence>
<dbReference type="InterPro" id="IPR026341">
    <property type="entry name" value="T9SS_type_B"/>
</dbReference>
<keyword evidence="7" id="KW-0966">Cell projection</keyword>
<dbReference type="SMART" id="SM00060">
    <property type="entry name" value="FN3"/>
    <property type="match status" value="2"/>
</dbReference>
<evidence type="ECO:0000256" key="5">
    <source>
        <dbReference type="ARBA" id="ARBA00023069"/>
    </source>
</evidence>
<dbReference type="CDD" id="cd00063">
    <property type="entry name" value="FN3"/>
    <property type="match status" value="1"/>
</dbReference>
<sequence>MGSSAAIPTRLEISGDFPRIHFDNATGSDEILTVQQWGDIAWTSFSHAFYGCSELTVPATDAPDLTGVTSLYRMFYNASKLDNPMNHWVVNTIENFGGMFSGATLFDQPLDNWVVTAAEDMSYMFYNADAFDQNLNTWTPSNVTDMSYMFYSANDFNGSVDSWAVTKVEDMSRMFSLATSFNQSLAGWGSSTGAVTNMSGMFGSAFAFNQDLGDWDVSQVTNMSNMFDAATSFNNDGQPLDWDTQTGNLQNMNLMFRGAAIFNQDLSAWDVSKVLYMGNTFQNATAFNQSLANWDIRLVTSMNDMFRLSGLSQANYDATLIGWLDDNGGLETIPSDVSLGAIGLTYCEAAAAHAELQNASTHNWSITDSGQDCPFVTTWKPTDTSITIPTTGSGYNYDVYWENTANTTENGTQTARTTNTTISGLTAGQTYRVKINGTFPQIYFNNQTGSDELLTIEQWGDISWASMHNAFNGCTNLSGTTSDSPDLSSVTSLLAMFRGASLFNQDISGWDVSQVEAMNSMFYEATTFNNGGQPLDWANTDNLKSIGYMFYGATAFDQDISSWDVSNVTSMGGMFQNASNYNNGGQPLDWDAQTAAIIGTGYVNMFNGASKFNQDVSGWNVSGATNLSTMFYNATAFNNGGQPLDWDTQTASITNMSWTFSGASSFNQDISGWDVSAVTTMNQMFTAATAFDQNLGNWNIELVSNMNHMLSNSGLSTANYDATLIGWLDDNGGTETIPTFITLGATGLTYCEAATTKTILQNTPYNWTINDGGPNCAEPSTQASSLSLSNITLNTMTLNWINGDGTLRLVVVKEGSLPTSPSDGTAYTANTTFGSGDDINSESYVVYNGTGNSVTVTGLTPGSTYYYQVFEYNGSGNASIYNANTDTENPISHSTNINNGNAPGTAGIHFDGVDDYINVGNVPQLKFAGTNNYTISTWVKIEAHTDPLIIGSSFQSGSNSSWELIINASNKLIAYRHHTPYSMISNASINVGEWTHVAMTYDGTNLSIFINGVLDKSAVFANSQVTGPDVLFGARYDNTGQPELFFKGQMDEMQIWNVARSAAEIQADRYTTFPKHPNLIGYWNFDDDRTASNPTVATDLSNGYDGTLINSPKWTQRVINTNDDGTGSLREAITLANADTDQDFIDFSIPGTAPHTIQPVTDLPTITNPIVLDASTQPGSDNFNIILDGQGTLTNGFRINGNTSEVYGFYISDFTTGIFMGNPGGSFIIGAPAKGNTIVNNSDKGIFGLAAATCTIQSNYIGTDESGSVGIGNGVGLDFSTGANGQTIGGDNPSERNIISGNNTAIATNASSNYQIKGNYIGTNPAGSTAIPNVTGIALGLGSGHLIQNNVISGNSGTAISLNQTSSNTIQGNYIGVAADGTTALGNQTGIGSVTTGNVDNNIIGGTDSGEPNIIAYNTNMAAFFHGANMQGNQLIGNSTYCNGSGLSLIGIGNNNILPPTISTVTSSLVTGTGRDGDEIHLYRDNDCTPAQGKEYLGTTTVAAGTWSLVPASTLDPTTDKITATATTAADGTSEFATYLIDQYTVSNTLDAGAGSLRWAINNANASTNETITFNLAGSGPWVISLATELPTLSTTTIIDASTQPGWSSSNLVQIDGASIKDETGMNINANDCEIYGFEITGFSESGGEAIATTNIVVGGQIGDGTRGNVIGDNHTGIDLRGSNVMVQGNKIGTNNDGNTANPNQIGILMSDGGSGNTIGGSNTGEGNLISANTSSGITLRNTTNHEIKGNRIGVGLDDGPLSNLVGISLSTFGGVTEDVIIGGVAPGEANIIAHNQRVNSIAVAGGIYIESPTIASGQPIVTGTTIRGNVMYCNAPDGIVFTNDANNGIEAPILTGFTTTEITGTCSTCSTGDLIDIYRDNSTCEPAQGSEYLGTVVYASDPWTFATSGLSLSDKITATATDAAGNTSRFFEGEPALEVYEGIDNTGTLLAAPYTIALDPTPVGTAQTVSLTIYNNSQFNVLHISSVNLSSSLHFSLIDVIPGQIERLSQATFKVQFEGTAGEHTGLLTIVTDDPVNNSILVTIEAEGEEEEIEEEEEEETPVNPPPAAVTELVIINGEDNNGTTLQIDDIINLGQTVQNEDLEKVFVIDNIGSTDLVINTITVDNAIFEVLDFTKTVPVGSYITFTVRLLAQTVGNHSTQVDISTEQNNFTFTLTGEVTARNQDIHVYNVVTPNGDGIHDFLKIDRITEYPDNQVSIVDRWGRTVFSENHYDNDKVVFDGHRNGNGNGELLPAGTYYYVILTGSDKKTGFIQLSTDN</sequence>
<evidence type="ECO:0000256" key="6">
    <source>
        <dbReference type="ARBA" id="ARBA00023157"/>
    </source>
</evidence>
<dbReference type="Pfam" id="PF22544">
    <property type="entry name" value="HYDIN_VesB_CFA65-like_Ig"/>
    <property type="match status" value="1"/>
</dbReference>
<evidence type="ECO:0000256" key="4">
    <source>
        <dbReference type="ARBA" id="ARBA00022729"/>
    </source>
</evidence>
<evidence type="ECO:0000256" key="7">
    <source>
        <dbReference type="ARBA" id="ARBA00023273"/>
    </source>
</evidence>
<keyword evidence="3" id="KW-0963">Cytoplasm</keyword>
<feature type="domain" description="Fibronectin type-III" evidence="8">
    <location>
        <begin position="782"/>
        <end position="892"/>
    </location>
</feature>
<dbReference type="InterPro" id="IPR003961">
    <property type="entry name" value="FN3_dom"/>
</dbReference>
<dbReference type="SMART" id="SM00560">
    <property type="entry name" value="LamGL"/>
    <property type="match status" value="1"/>
</dbReference>
<dbReference type="Proteomes" id="UP001062165">
    <property type="component" value="Chromosome"/>
</dbReference>
<dbReference type="PROSITE" id="PS50853">
    <property type="entry name" value="FN3"/>
    <property type="match status" value="1"/>
</dbReference>
<dbReference type="Pfam" id="PF03382">
    <property type="entry name" value="DUF285"/>
    <property type="match status" value="4"/>
</dbReference>
<dbReference type="Pfam" id="PF13585">
    <property type="entry name" value="CHU_C"/>
    <property type="match status" value="1"/>
</dbReference>
<dbReference type="Gene3D" id="2.60.120.200">
    <property type="match status" value="1"/>
</dbReference>
<gene>
    <name evidence="9" type="ORF">N7E81_02430</name>
</gene>
<protein>
    <submittedName>
        <fullName evidence="9">BspA family leucine-rich repeat surface protein</fullName>
    </submittedName>
</protein>
<evidence type="ECO:0000256" key="2">
    <source>
        <dbReference type="ARBA" id="ARBA00004496"/>
    </source>
</evidence>
<dbReference type="InterPro" id="IPR013320">
    <property type="entry name" value="ConA-like_dom_sf"/>
</dbReference>
<dbReference type="InterPro" id="IPR006558">
    <property type="entry name" value="LamG-like"/>
</dbReference>
<accession>A0ABY6D1C6</accession>
<dbReference type="SUPFAM" id="SSF49899">
    <property type="entry name" value="Concanavalin A-like lectins/glucanases"/>
    <property type="match status" value="1"/>
</dbReference>
<dbReference type="EMBL" id="CP106735">
    <property type="protein sequence ID" value="UXX79961.1"/>
    <property type="molecule type" value="Genomic_DNA"/>
</dbReference>
<evidence type="ECO:0000259" key="8">
    <source>
        <dbReference type="PROSITE" id="PS50853"/>
    </source>
</evidence>
<name>A0ABY6D1C6_9BACT</name>
<evidence type="ECO:0000256" key="1">
    <source>
        <dbReference type="ARBA" id="ARBA00004138"/>
    </source>
</evidence>
<dbReference type="SUPFAM" id="SSF51126">
    <property type="entry name" value="Pectin lyase-like"/>
    <property type="match status" value="1"/>
</dbReference>
<dbReference type="InterPro" id="IPR036116">
    <property type="entry name" value="FN3_sf"/>
</dbReference>
<dbReference type="SUPFAM" id="SSF49265">
    <property type="entry name" value="Fibronectin type III"/>
    <property type="match status" value="1"/>
</dbReference>
<dbReference type="Gene3D" id="2.60.40.10">
    <property type="entry name" value="Immunoglobulins"/>
    <property type="match status" value="3"/>
</dbReference>
<dbReference type="InterPro" id="IPR013783">
    <property type="entry name" value="Ig-like_fold"/>
</dbReference>
<dbReference type="InterPro" id="IPR006626">
    <property type="entry name" value="PbH1"/>
</dbReference>
<dbReference type="SMART" id="SM00710">
    <property type="entry name" value="PbH1"/>
    <property type="match status" value="6"/>
</dbReference>
<dbReference type="NCBIfam" id="TIGR04131">
    <property type="entry name" value="Bac_Flav_CTERM"/>
    <property type="match status" value="1"/>
</dbReference>
<evidence type="ECO:0000313" key="10">
    <source>
        <dbReference type="Proteomes" id="UP001062165"/>
    </source>
</evidence>
<keyword evidence="5" id="KW-0969">Cilium</keyword>
<reference evidence="9" key="1">
    <citation type="submission" date="2022-10" db="EMBL/GenBank/DDBJ databases">
        <title>Comparative genomics and taxonomic characterization of three novel marine species of genus Reichenbachiella exhibiting antioxidant and polysaccharide degradation activities.</title>
        <authorList>
            <person name="Muhammad N."/>
            <person name="Lee Y.-J."/>
            <person name="Ko J."/>
            <person name="Kim S.-G."/>
        </authorList>
    </citation>
    <scope>NUCLEOTIDE SEQUENCE</scope>
    <source>
        <strain evidence="9">Wsw4-B4</strain>
    </source>
</reference>
<dbReference type="InterPro" id="IPR053879">
    <property type="entry name" value="HYDIN_VesB_CFA65-like_Ig"/>
</dbReference>
<keyword evidence="6" id="KW-1015">Disulfide bond</keyword>
<dbReference type="Pfam" id="PF13385">
    <property type="entry name" value="Laminin_G_3"/>
    <property type="match status" value="1"/>
</dbReference>
<keyword evidence="4" id="KW-0732">Signal</keyword>
<comment type="subcellular location">
    <subcellularLocation>
        <location evidence="1">Cell projection</location>
        <location evidence="1">Cilium</location>
    </subcellularLocation>
    <subcellularLocation>
        <location evidence="2">Cytoplasm</location>
    </subcellularLocation>
</comment>
<organism evidence="9 10">
    <name type="scientific">Reichenbachiella carrageenanivorans</name>
    <dbReference type="NCBI Taxonomy" id="2979869"/>
    <lineage>
        <taxon>Bacteria</taxon>
        <taxon>Pseudomonadati</taxon>
        <taxon>Bacteroidota</taxon>
        <taxon>Cytophagia</taxon>
        <taxon>Cytophagales</taxon>
        <taxon>Reichenbachiellaceae</taxon>
        <taxon>Reichenbachiella</taxon>
    </lineage>
</organism>
<evidence type="ECO:0000256" key="3">
    <source>
        <dbReference type="ARBA" id="ARBA00022490"/>
    </source>
</evidence>
<dbReference type="InterPro" id="IPR011889">
    <property type="entry name" value="Liste_lipo_26"/>
</dbReference>
<dbReference type="RefSeq" id="WP_263051691.1">
    <property type="nucleotide sequence ID" value="NZ_CP106735.1"/>
</dbReference>
<keyword evidence="10" id="KW-1185">Reference proteome</keyword>
<dbReference type="InterPro" id="IPR005046">
    <property type="entry name" value="DUF285"/>
</dbReference>
<dbReference type="InterPro" id="IPR011050">
    <property type="entry name" value="Pectin_lyase_fold/virulence"/>
</dbReference>
<dbReference type="NCBIfam" id="TIGR02167">
    <property type="entry name" value="Liste_lipo_26"/>
    <property type="match status" value="2"/>
</dbReference>